<feature type="transmembrane region" description="Helical" evidence="7">
    <location>
        <begin position="60"/>
        <end position="77"/>
    </location>
</feature>
<gene>
    <name evidence="10" type="ORF">HXM94_05815</name>
</gene>
<dbReference type="GO" id="GO:0016887">
    <property type="term" value="F:ATP hydrolysis activity"/>
    <property type="evidence" value="ECO:0007669"/>
    <property type="project" value="InterPro"/>
</dbReference>
<dbReference type="InterPro" id="IPR036640">
    <property type="entry name" value="ABC1_TM_sf"/>
</dbReference>
<dbReference type="GO" id="GO:0015421">
    <property type="term" value="F:ABC-type oligopeptide transporter activity"/>
    <property type="evidence" value="ECO:0007669"/>
    <property type="project" value="TreeGrafter"/>
</dbReference>
<organism evidence="10 11">
    <name type="scientific">Parvimonas micra</name>
    <dbReference type="NCBI Taxonomy" id="33033"/>
    <lineage>
        <taxon>Bacteria</taxon>
        <taxon>Bacillati</taxon>
        <taxon>Bacillota</taxon>
        <taxon>Tissierellia</taxon>
        <taxon>Tissierellales</taxon>
        <taxon>Peptoniphilaceae</taxon>
        <taxon>Parvimonas</taxon>
    </lineage>
</organism>
<evidence type="ECO:0000259" key="8">
    <source>
        <dbReference type="PROSITE" id="PS50893"/>
    </source>
</evidence>
<dbReference type="InterPro" id="IPR011527">
    <property type="entry name" value="ABC1_TM_dom"/>
</dbReference>
<dbReference type="Gene3D" id="1.20.1560.10">
    <property type="entry name" value="ABC transporter type 1, transmembrane domain"/>
    <property type="match status" value="1"/>
</dbReference>
<keyword evidence="2 7" id="KW-0812">Transmembrane</keyword>
<name>A0A930E287_9FIRM</name>
<dbReference type="EMBL" id="JABZRE010000021">
    <property type="protein sequence ID" value="MBF1307275.1"/>
    <property type="molecule type" value="Genomic_DNA"/>
</dbReference>
<accession>A0A930E287</accession>
<dbReference type="Gene3D" id="3.40.50.300">
    <property type="entry name" value="P-loop containing nucleotide triphosphate hydrolases"/>
    <property type="match status" value="1"/>
</dbReference>
<proteinExistence type="predicted"/>
<dbReference type="GO" id="GO:0005524">
    <property type="term" value="F:ATP binding"/>
    <property type="evidence" value="ECO:0007669"/>
    <property type="project" value="UniProtKB-KW"/>
</dbReference>
<dbReference type="PANTHER" id="PTHR43394">
    <property type="entry name" value="ATP-DEPENDENT PERMEASE MDL1, MITOCHONDRIAL"/>
    <property type="match status" value="1"/>
</dbReference>
<feature type="domain" description="ABC transmembrane type-1" evidence="9">
    <location>
        <begin position="19"/>
        <end position="183"/>
    </location>
</feature>
<feature type="domain" description="ABC transporter" evidence="8">
    <location>
        <begin position="340"/>
        <end position="577"/>
    </location>
</feature>
<evidence type="ECO:0000256" key="6">
    <source>
        <dbReference type="ARBA" id="ARBA00023136"/>
    </source>
</evidence>
<comment type="caution">
    <text evidence="10">The sequence shown here is derived from an EMBL/GenBank/DDBJ whole genome shotgun (WGS) entry which is preliminary data.</text>
</comment>
<comment type="subcellular location">
    <subcellularLocation>
        <location evidence="1">Cell membrane</location>
        <topology evidence="1">Multi-pass membrane protein</topology>
    </subcellularLocation>
</comment>
<dbReference type="PROSITE" id="PS50929">
    <property type="entry name" value="ABC_TM1F"/>
    <property type="match status" value="1"/>
</dbReference>
<evidence type="ECO:0000259" key="9">
    <source>
        <dbReference type="PROSITE" id="PS50929"/>
    </source>
</evidence>
<feature type="transmembrane region" description="Helical" evidence="7">
    <location>
        <begin position="255"/>
        <end position="273"/>
    </location>
</feature>
<evidence type="ECO:0000256" key="2">
    <source>
        <dbReference type="ARBA" id="ARBA00022692"/>
    </source>
</evidence>
<evidence type="ECO:0000313" key="10">
    <source>
        <dbReference type="EMBL" id="MBF1307275.1"/>
    </source>
</evidence>
<feature type="transmembrane region" description="Helical" evidence="7">
    <location>
        <begin position="20"/>
        <end position="40"/>
    </location>
</feature>
<dbReference type="SUPFAM" id="SSF52540">
    <property type="entry name" value="P-loop containing nucleoside triphosphate hydrolases"/>
    <property type="match status" value="1"/>
</dbReference>
<dbReference type="CDD" id="cd03228">
    <property type="entry name" value="ABCC_MRP_Like"/>
    <property type="match status" value="1"/>
</dbReference>
<dbReference type="InterPro" id="IPR003593">
    <property type="entry name" value="AAA+_ATPase"/>
</dbReference>
<sequence length="584" mass="69014">MRRYIRFLRYCLHINRKFVFSYIFLGIFSIFTPYLYINIFSKIFDKLVNNLSNNIVVENILIYFIMLILLTVYMWFFETVESKVKNLFELSVDSKVVIDQLKKISNLKQESFENEDIYNLISRVCSEDRSLISLTFISIVGFIVVFSQSVIYFYLVSRVNFILACVLLIIVIPMFYLANKFGKENYSFSKSFTYIFRKNKFLYNIFVEKPFAKEKEVFKFGNFYREKWKDKDDTIRKKYHIINLKWYGAIKLSNIITEIISFIIIFTIIFGYGSKNMSVGFAVAFITSISKFINSISWNVPYYLKDISEGMEYFDENILFFNLEEENSKKSYSLEVLEKIEFRNVNFKYPNFDKLVLKDVSFSFKDKNHYAIVGVNGSGKSTIVKLILGIYTNFKGNILVNDKDIFEIDYDSFRKNIVVLNQDFKKYDLTFKDNITLGLEYDEKKFNSIISKLELEKVIKKLKNGIETNLGKFDIGASDLSGGEWHKIAFARILYRDAPFYIFDEPISSYDAISEKEFVNNINKYFKDKMCLIISHRFSIIKDCDYIYVLKDGEIVQSGRHEDLQSICGVYKKMFEMQKGLFYE</sequence>
<feature type="transmembrane region" description="Helical" evidence="7">
    <location>
        <begin position="161"/>
        <end position="178"/>
    </location>
</feature>
<dbReference type="Pfam" id="PF00005">
    <property type="entry name" value="ABC_tran"/>
    <property type="match status" value="1"/>
</dbReference>
<protein>
    <submittedName>
        <fullName evidence="10">ABC transporter ATP-binding protein</fullName>
    </submittedName>
</protein>
<dbReference type="InterPro" id="IPR039421">
    <property type="entry name" value="Type_1_exporter"/>
</dbReference>
<dbReference type="SMART" id="SM00382">
    <property type="entry name" value="AAA"/>
    <property type="match status" value="1"/>
</dbReference>
<dbReference type="GO" id="GO:0005886">
    <property type="term" value="C:plasma membrane"/>
    <property type="evidence" value="ECO:0007669"/>
    <property type="project" value="UniProtKB-SubCell"/>
</dbReference>
<keyword evidence="4 10" id="KW-0067">ATP-binding</keyword>
<dbReference type="InterPro" id="IPR003439">
    <property type="entry name" value="ABC_transporter-like_ATP-bd"/>
</dbReference>
<reference evidence="10" key="1">
    <citation type="submission" date="2020-04" db="EMBL/GenBank/DDBJ databases">
        <title>Deep metagenomics examines the oral microbiome during advanced dental caries in children, revealing novel taxa and co-occurrences with host molecules.</title>
        <authorList>
            <person name="Baker J.L."/>
            <person name="Morton J.T."/>
            <person name="Dinis M."/>
            <person name="Alvarez R."/>
            <person name="Tran N.C."/>
            <person name="Knight R."/>
            <person name="Edlund A."/>
        </authorList>
    </citation>
    <scope>NUCLEOTIDE SEQUENCE</scope>
    <source>
        <strain evidence="10">JCVI_23_bin.11</strain>
    </source>
</reference>
<dbReference type="AlphaFoldDB" id="A0A930E287"/>
<keyword evidence="3" id="KW-0547">Nucleotide-binding</keyword>
<evidence type="ECO:0000256" key="5">
    <source>
        <dbReference type="ARBA" id="ARBA00022989"/>
    </source>
</evidence>
<keyword evidence="5 7" id="KW-1133">Transmembrane helix</keyword>
<dbReference type="PANTHER" id="PTHR43394:SF1">
    <property type="entry name" value="ATP-BINDING CASSETTE SUB-FAMILY B MEMBER 10, MITOCHONDRIAL"/>
    <property type="match status" value="1"/>
</dbReference>
<evidence type="ECO:0000256" key="1">
    <source>
        <dbReference type="ARBA" id="ARBA00004651"/>
    </source>
</evidence>
<evidence type="ECO:0000256" key="3">
    <source>
        <dbReference type="ARBA" id="ARBA00022741"/>
    </source>
</evidence>
<evidence type="ECO:0000313" key="11">
    <source>
        <dbReference type="Proteomes" id="UP000758611"/>
    </source>
</evidence>
<dbReference type="InterPro" id="IPR027417">
    <property type="entry name" value="P-loop_NTPase"/>
</dbReference>
<evidence type="ECO:0000256" key="4">
    <source>
        <dbReference type="ARBA" id="ARBA00022840"/>
    </source>
</evidence>
<keyword evidence="6 7" id="KW-0472">Membrane</keyword>
<dbReference type="RefSeq" id="WP_278478059.1">
    <property type="nucleotide sequence ID" value="NZ_JABZRE010000021.1"/>
</dbReference>
<feature type="transmembrane region" description="Helical" evidence="7">
    <location>
        <begin position="131"/>
        <end position="155"/>
    </location>
</feature>
<dbReference type="Proteomes" id="UP000758611">
    <property type="component" value="Unassembled WGS sequence"/>
</dbReference>
<dbReference type="SUPFAM" id="SSF90123">
    <property type="entry name" value="ABC transporter transmembrane region"/>
    <property type="match status" value="1"/>
</dbReference>
<dbReference type="PROSITE" id="PS50893">
    <property type="entry name" value="ABC_TRANSPORTER_2"/>
    <property type="match status" value="1"/>
</dbReference>
<evidence type="ECO:0000256" key="7">
    <source>
        <dbReference type="SAM" id="Phobius"/>
    </source>
</evidence>